<feature type="chain" id="PRO_5037640463" evidence="1">
    <location>
        <begin position="19"/>
        <end position="174"/>
    </location>
</feature>
<feature type="signal peptide" evidence="1">
    <location>
        <begin position="1"/>
        <end position="18"/>
    </location>
</feature>
<evidence type="ECO:0000313" key="3">
    <source>
        <dbReference type="WBParaSite" id="PSAMB.scaffold248size61541.g3719.t1"/>
    </source>
</evidence>
<dbReference type="WBParaSite" id="PSAMB.scaffold248size61541.g3719.t1">
    <property type="protein sequence ID" value="PSAMB.scaffold248size61541.g3719.t1"/>
    <property type="gene ID" value="PSAMB.scaffold248size61541.g3719"/>
</dbReference>
<accession>A0A914VSZ0</accession>
<dbReference type="Proteomes" id="UP000887566">
    <property type="component" value="Unplaced"/>
</dbReference>
<proteinExistence type="predicted"/>
<organism evidence="2 3">
    <name type="scientific">Plectus sambesii</name>
    <dbReference type="NCBI Taxonomy" id="2011161"/>
    <lineage>
        <taxon>Eukaryota</taxon>
        <taxon>Metazoa</taxon>
        <taxon>Ecdysozoa</taxon>
        <taxon>Nematoda</taxon>
        <taxon>Chromadorea</taxon>
        <taxon>Plectida</taxon>
        <taxon>Plectina</taxon>
        <taxon>Plectoidea</taxon>
        <taxon>Plectidae</taxon>
        <taxon>Plectus</taxon>
    </lineage>
</organism>
<name>A0A914VSZ0_9BILA</name>
<keyword evidence="2" id="KW-1185">Reference proteome</keyword>
<evidence type="ECO:0000313" key="2">
    <source>
        <dbReference type="Proteomes" id="UP000887566"/>
    </source>
</evidence>
<keyword evidence="1" id="KW-0732">Signal</keyword>
<sequence length="174" mass="19633">MTQSKWIFLCIILPLSSGVPLPHTNNSTTASSVAVPRSSITTEDVSIPYHHSSALNAEPSTETNSWAPWPPEDLITQPLSEGPWMQETTRPGDIRESSTKYPWTYPKTSTISSNWDDTSVKEEIRDVIQCTVECGQYWWEKGKEFFFGSDEDNAMLSCDCNSFPFKSNQNSKKK</sequence>
<protein>
    <submittedName>
        <fullName evidence="3">Uncharacterized protein</fullName>
    </submittedName>
</protein>
<evidence type="ECO:0000256" key="1">
    <source>
        <dbReference type="SAM" id="SignalP"/>
    </source>
</evidence>
<dbReference type="AlphaFoldDB" id="A0A914VSZ0"/>
<reference evidence="3" key="1">
    <citation type="submission" date="2022-11" db="UniProtKB">
        <authorList>
            <consortium name="WormBaseParasite"/>
        </authorList>
    </citation>
    <scope>IDENTIFICATION</scope>
</reference>